<feature type="compositionally biased region" description="Gly residues" evidence="1">
    <location>
        <begin position="409"/>
        <end position="420"/>
    </location>
</feature>
<sequence length="1465" mass="157227">MSDGLAVAAGRRFWALFDASEAVWHERLVLRRTAGGHVVLTPDGDVHEELLEDYEDALPSGVAGGIPNRLSGHKALRYAFRPGDIADASAFRRRAEAYLAGWATAPPAAVGGGRGPAPIADAGVVPAVAAGALAAAADVDPAFYDPGSLAAHSCIVGSEWFVGENQGPRRRGKGVTIRDSDIAFGASGQALLCRDGVRHRLCRDPPTPLPADEGEAAAAEDIRTLAVEYNARGERTRSFESARHLLREEMLDDAWPVEGPRTVQWLVEAFADSGMAPVPRHHWWRQALGATSSDPGIDEHLFLSECIQQGLQYDQLNIGNLACFESMARRYHLWEERCQERIRASTEGSVAAGLAAERHMFLGGDRAKGYALISPELESWVAKRMEEQAAVLKERRKGREERALAAAASGGGGGGGGAGPTIGADHKKKLNDNKKNKDGQTGTPGAGLLPLPEPASPAPRHGDALGSEWLSAGLQTLNEMGGRGAVRRAGAASGPQADALERLRSSCAAVPSCPTDLAADSATRAVIGSDPGYGFDDMASGKYATYQRGKVSLPRVASGAVEPAAALPAGPRSLLMGESGTLLTRGSTSSSSLAKLAFDRRLASNPRTYGKFLADLLERDMLEVGASFSQVAPFFVYKKDGALRLIFDTRASNTEFAEPDYAPLAAAQALGSIELQAGGRLFVAQGDVTCCFYQFLLPVHLREAFGLPPVPWAALPLAPRQLVGARPPDGMVHLRLRVVPMGWSWAVYFIQHVMMEILRPCAPADRWLAQHVPREPVCPGSGASLIYIDNFAALGTSASEANARLEHMLGAVEAAGVDASPEPAGAPVLGFELDSTGTQWRPTARKFWKVALALRTLGWGRQRRTGRQIARVVGHASAIMLLRPEMLSVFSAVYVFADRYFGQPARVWASVRRELRAAWALLPLAVADMSLPWAPAAASVDASLHGFGVTEKVWPPAEVGRVGRASERGRCRGALRTSRRPRCLVEGEEAEPSLRDIVDASDEQLRALGLRSAFEEVPSALARGDDWGAVAARRWRRKDKILALEAEAALEAGSAAGSKPRGFTGQRVLQGFASSSRQGAPGGRPLRGLSPRGSPGPSPLLCRALVPARSQRPSRAPSAPSRALRPRVAPEPEGGEASGRPRLEGIALPRRHACPSGPPSLQPALAPGRLPCRTLAAAGPLGSGRRPAPGRLAPYRGETGTARRQRRETARRRPGSALHLAACSSGNYLNALRKLLAWMHETKAPQRFPASEWDLLLEQYVEFLHDRGLPEGDAASTLAAARWALPELPRPLRQSLPLATAAVTGWRRLEKPLSRPPVPRSLAVLMALRLCADSKADYALFLLLTFETYMRPSEALSLLGLQLVPPVPGEKGACRIWAILIRASELDVLGKTGEFDTSVALDLPRHRLLEPALRLLKANRGERERLFTFCYTDFFQVWNSCLNSLGLAQLKVTPYSLRHGGASED</sequence>
<feature type="non-terminal residue" evidence="2">
    <location>
        <position position="1465"/>
    </location>
</feature>
<comment type="caution">
    <text evidence="2">The sequence shown here is derived from an EMBL/GenBank/DDBJ whole genome shotgun (WGS) entry which is preliminary data.</text>
</comment>
<reference evidence="2" key="1">
    <citation type="submission" date="2023-10" db="EMBL/GenBank/DDBJ databases">
        <authorList>
            <person name="Chen Y."/>
            <person name="Shah S."/>
            <person name="Dougan E. K."/>
            <person name="Thang M."/>
            <person name="Chan C."/>
        </authorList>
    </citation>
    <scope>NUCLEOTIDE SEQUENCE [LARGE SCALE GENOMIC DNA]</scope>
</reference>
<feature type="region of interest" description="Disordered" evidence="1">
    <location>
        <begin position="1074"/>
        <end position="1141"/>
    </location>
</feature>
<dbReference type="InterPro" id="IPR043502">
    <property type="entry name" value="DNA/RNA_pol_sf"/>
</dbReference>
<evidence type="ECO:0000313" key="2">
    <source>
        <dbReference type="EMBL" id="CAK0877300.1"/>
    </source>
</evidence>
<dbReference type="SUPFAM" id="SSF56672">
    <property type="entry name" value="DNA/RNA polymerases"/>
    <property type="match status" value="1"/>
</dbReference>
<dbReference type="InterPro" id="IPR011010">
    <property type="entry name" value="DNA_brk_join_enz"/>
</dbReference>
<feature type="compositionally biased region" description="Basic residues" evidence="1">
    <location>
        <begin position="1203"/>
        <end position="1214"/>
    </location>
</feature>
<feature type="region of interest" description="Disordered" evidence="1">
    <location>
        <begin position="1178"/>
        <end position="1216"/>
    </location>
</feature>
<organism evidence="2 3">
    <name type="scientific">Prorocentrum cordatum</name>
    <dbReference type="NCBI Taxonomy" id="2364126"/>
    <lineage>
        <taxon>Eukaryota</taxon>
        <taxon>Sar</taxon>
        <taxon>Alveolata</taxon>
        <taxon>Dinophyceae</taxon>
        <taxon>Prorocentrales</taxon>
        <taxon>Prorocentraceae</taxon>
        <taxon>Prorocentrum</taxon>
    </lineage>
</organism>
<dbReference type="Proteomes" id="UP001189429">
    <property type="component" value="Unassembled WGS sequence"/>
</dbReference>
<evidence type="ECO:0008006" key="4">
    <source>
        <dbReference type="Google" id="ProtNLM"/>
    </source>
</evidence>
<evidence type="ECO:0000256" key="1">
    <source>
        <dbReference type="SAM" id="MobiDB-lite"/>
    </source>
</evidence>
<keyword evidence="3" id="KW-1185">Reference proteome</keyword>
<accession>A0ABN9VUQ4</accession>
<proteinExistence type="predicted"/>
<gene>
    <name evidence="2" type="ORF">PCOR1329_LOCUS61407</name>
</gene>
<protein>
    <recommendedName>
        <fullName evidence="4">RNA-directed RNA polymerase</fullName>
    </recommendedName>
</protein>
<dbReference type="EMBL" id="CAUYUJ010017726">
    <property type="protein sequence ID" value="CAK0877300.1"/>
    <property type="molecule type" value="Genomic_DNA"/>
</dbReference>
<name>A0ABN9VUQ4_9DINO</name>
<dbReference type="SUPFAM" id="SSF56349">
    <property type="entry name" value="DNA breaking-rejoining enzymes"/>
    <property type="match status" value="1"/>
</dbReference>
<feature type="compositionally biased region" description="Low complexity" evidence="1">
    <location>
        <begin position="1083"/>
        <end position="1127"/>
    </location>
</feature>
<feature type="region of interest" description="Disordered" evidence="1">
    <location>
        <begin position="394"/>
        <end position="465"/>
    </location>
</feature>
<evidence type="ECO:0000313" key="3">
    <source>
        <dbReference type="Proteomes" id="UP001189429"/>
    </source>
</evidence>